<dbReference type="AlphaFoldDB" id="A0A8T0DF14"/>
<protein>
    <submittedName>
        <fullName evidence="1">Uncharacterized protein</fullName>
    </submittedName>
</protein>
<sequence length="170" mass="18736">MLAYFMATLENARTSLPAHGPKSSLGHPVAHFLDCLPYRVPLVRAPSQCADSASTIVGENAPSSQPKDDQEDFQLAVCLMQTKSTLFDHLFDVLPTDVETVFAYLNATLVALCAVPEGLLLFIIDCPINILHNPYYLDNSLYYCSTRGKSTRSSVGSYSNYGCFIQSRFL</sequence>
<organism evidence="1 2">
    <name type="scientific">Paragonimus westermani</name>
    <dbReference type="NCBI Taxonomy" id="34504"/>
    <lineage>
        <taxon>Eukaryota</taxon>
        <taxon>Metazoa</taxon>
        <taxon>Spiralia</taxon>
        <taxon>Lophotrochozoa</taxon>
        <taxon>Platyhelminthes</taxon>
        <taxon>Trematoda</taxon>
        <taxon>Digenea</taxon>
        <taxon>Plagiorchiida</taxon>
        <taxon>Troglotremata</taxon>
        <taxon>Troglotrematidae</taxon>
        <taxon>Paragonimus</taxon>
    </lineage>
</organism>
<name>A0A8T0DF14_9TREM</name>
<keyword evidence="2" id="KW-1185">Reference proteome</keyword>
<comment type="caution">
    <text evidence="1">The sequence shown here is derived from an EMBL/GenBank/DDBJ whole genome shotgun (WGS) entry which is preliminary data.</text>
</comment>
<proteinExistence type="predicted"/>
<reference evidence="1 2" key="1">
    <citation type="submission" date="2019-07" db="EMBL/GenBank/DDBJ databases">
        <title>Annotation for the trematode Paragonimus westermani.</title>
        <authorList>
            <person name="Choi Y.-J."/>
        </authorList>
    </citation>
    <scope>NUCLEOTIDE SEQUENCE [LARGE SCALE GENOMIC DNA]</scope>
    <source>
        <strain evidence="1">180907_Pwestermani</strain>
    </source>
</reference>
<evidence type="ECO:0000313" key="1">
    <source>
        <dbReference type="EMBL" id="KAF8566383.1"/>
    </source>
</evidence>
<accession>A0A8T0DF14</accession>
<gene>
    <name evidence="1" type="ORF">P879_09484</name>
</gene>
<evidence type="ECO:0000313" key="2">
    <source>
        <dbReference type="Proteomes" id="UP000699462"/>
    </source>
</evidence>
<dbReference type="Proteomes" id="UP000699462">
    <property type="component" value="Unassembled WGS sequence"/>
</dbReference>
<dbReference type="EMBL" id="JTDF01005184">
    <property type="protein sequence ID" value="KAF8566383.1"/>
    <property type="molecule type" value="Genomic_DNA"/>
</dbReference>